<evidence type="ECO:0000256" key="5">
    <source>
        <dbReference type="ARBA" id="ARBA00023002"/>
    </source>
</evidence>
<dbReference type="InterPro" id="IPR017972">
    <property type="entry name" value="Cyt_P450_CS"/>
</dbReference>
<dbReference type="PROSITE" id="PS00086">
    <property type="entry name" value="CYTOCHROME_P450"/>
    <property type="match status" value="1"/>
</dbReference>
<dbReference type="PRINTS" id="PR00385">
    <property type="entry name" value="P450"/>
</dbReference>
<evidence type="ECO:0008006" key="12">
    <source>
        <dbReference type="Google" id="ProtNLM"/>
    </source>
</evidence>
<dbReference type="GO" id="GO:0004497">
    <property type="term" value="F:monooxygenase activity"/>
    <property type="evidence" value="ECO:0007669"/>
    <property type="project" value="UniProtKB-KW"/>
</dbReference>
<dbReference type="PANTHER" id="PTHR47951">
    <property type="entry name" value="OS08G0547900 PROTEIN"/>
    <property type="match status" value="1"/>
</dbReference>
<dbReference type="Gene3D" id="1.10.630.10">
    <property type="entry name" value="Cytochrome P450"/>
    <property type="match status" value="1"/>
</dbReference>
<reference evidence="10" key="1">
    <citation type="journal article" date="2012" name="Nature">
        <title>The tomato genome sequence provides insights into fleshy fruit evolution.</title>
        <authorList>
            <consortium name="Tomato Genome Consortium"/>
        </authorList>
    </citation>
    <scope>NUCLEOTIDE SEQUENCE [LARGE SCALE GENOMIC DNA]</scope>
    <source>
        <strain evidence="10">cv. Heinz 1706</strain>
    </source>
</reference>
<keyword evidence="5 9" id="KW-0560">Oxidoreductase</keyword>
<keyword evidence="6 8" id="KW-0408">Iron</keyword>
<comment type="similarity">
    <text evidence="2 9">Belongs to the cytochrome P450 family.</text>
</comment>
<dbReference type="EnsemblPlants" id="Solyc08g079355.1.1">
    <property type="protein sequence ID" value="Solyc08g079355.1.1"/>
    <property type="gene ID" value="Solyc08g079355.1"/>
</dbReference>
<protein>
    <recommendedName>
        <fullName evidence="12">Cytochrome P450</fullName>
    </recommendedName>
</protein>
<dbReference type="Pfam" id="PF00067">
    <property type="entry name" value="p450"/>
    <property type="match status" value="1"/>
</dbReference>
<dbReference type="InterPro" id="IPR036396">
    <property type="entry name" value="Cyt_P450_sf"/>
</dbReference>
<reference evidence="10" key="2">
    <citation type="submission" date="2019-01" db="UniProtKB">
        <authorList>
            <consortium name="EnsemblPlants"/>
        </authorList>
    </citation>
    <scope>IDENTIFICATION</scope>
    <source>
        <strain evidence="10">cv. Heinz 1706</strain>
    </source>
</reference>
<sequence>MNVSEQTFLTILNVMTSMLWGGTVKGEERASVGAEFRHVVTGIAQLVSIPNLTDFYPGLAWFDFQEMVLAKIAKTFLQVLLKLKDEADPKIPLTMTDIKALLMEMVLGGTGSTSNTIEFAMAEIMNKPDVLRKLQQEVDTVVGKDNIVEESHIQQLPCIYAVMKEVLRMHPATPLLVPHCPSETVTVGGYTVPEGSRVFINVWAIQRDTSIWKSPTEFCPERFLENKWDYSENDFNYFPFGSGRRICAGIAMADRMFTYSLASIIHSFDWKLPQGETLDVTEKFSSILKKKIPLVALPTPR</sequence>
<dbReference type="GO" id="GO:0020037">
    <property type="term" value="F:heme binding"/>
    <property type="evidence" value="ECO:0007669"/>
    <property type="project" value="InterPro"/>
</dbReference>
<proteinExistence type="inferred from homology"/>
<evidence type="ECO:0000256" key="8">
    <source>
        <dbReference type="PIRSR" id="PIRSR602401-1"/>
    </source>
</evidence>
<dbReference type="InParanoid" id="A0A3Q7HV81"/>
<comment type="cofactor">
    <cofactor evidence="1 8">
        <name>heme</name>
        <dbReference type="ChEBI" id="CHEBI:30413"/>
    </cofactor>
</comment>
<dbReference type="InterPro" id="IPR001128">
    <property type="entry name" value="Cyt_P450"/>
</dbReference>
<dbReference type="SUPFAM" id="SSF48264">
    <property type="entry name" value="Cytochrome P450"/>
    <property type="match status" value="1"/>
</dbReference>
<evidence type="ECO:0000256" key="3">
    <source>
        <dbReference type="ARBA" id="ARBA00022617"/>
    </source>
</evidence>
<evidence type="ECO:0000256" key="6">
    <source>
        <dbReference type="ARBA" id="ARBA00023004"/>
    </source>
</evidence>
<dbReference type="Proteomes" id="UP000004994">
    <property type="component" value="Chromosome 8"/>
</dbReference>
<evidence type="ECO:0000313" key="10">
    <source>
        <dbReference type="EnsemblPlants" id="Solyc08g079355.1.1"/>
    </source>
</evidence>
<dbReference type="FunFam" id="1.10.630.10:FF:000126">
    <property type="entry name" value="Predicted protein"/>
    <property type="match status" value="1"/>
</dbReference>
<dbReference type="STRING" id="4081.A0A3Q7HV81"/>
<keyword evidence="3 8" id="KW-0349">Heme</keyword>
<dbReference type="Gramene" id="Solyc08g079355.1.1">
    <property type="protein sequence ID" value="Solyc08g079355.1.1"/>
    <property type="gene ID" value="Solyc08g079355.1"/>
</dbReference>
<keyword evidence="4 8" id="KW-0479">Metal-binding</keyword>
<evidence type="ECO:0000256" key="4">
    <source>
        <dbReference type="ARBA" id="ARBA00022723"/>
    </source>
</evidence>
<evidence type="ECO:0000256" key="9">
    <source>
        <dbReference type="RuleBase" id="RU000461"/>
    </source>
</evidence>
<evidence type="ECO:0000256" key="1">
    <source>
        <dbReference type="ARBA" id="ARBA00001971"/>
    </source>
</evidence>
<dbReference type="PRINTS" id="PR00463">
    <property type="entry name" value="EP450I"/>
</dbReference>
<keyword evidence="7 9" id="KW-0503">Monooxygenase</keyword>
<dbReference type="AlphaFoldDB" id="A0A3Q7HV81"/>
<evidence type="ECO:0000256" key="7">
    <source>
        <dbReference type="ARBA" id="ARBA00023033"/>
    </source>
</evidence>
<organism evidence="10">
    <name type="scientific">Solanum lycopersicum</name>
    <name type="common">Tomato</name>
    <name type="synonym">Lycopersicon esculentum</name>
    <dbReference type="NCBI Taxonomy" id="4081"/>
    <lineage>
        <taxon>Eukaryota</taxon>
        <taxon>Viridiplantae</taxon>
        <taxon>Streptophyta</taxon>
        <taxon>Embryophyta</taxon>
        <taxon>Tracheophyta</taxon>
        <taxon>Spermatophyta</taxon>
        <taxon>Magnoliopsida</taxon>
        <taxon>eudicotyledons</taxon>
        <taxon>Gunneridae</taxon>
        <taxon>Pentapetalae</taxon>
        <taxon>asterids</taxon>
        <taxon>lamiids</taxon>
        <taxon>Solanales</taxon>
        <taxon>Solanaceae</taxon>
        <taxon>Solanoideae</taxon>
        <taxon>Solaneae</taxon>
        <taxon>Solanum</taxon>
        <taxon>Solanum subgen. Lycopersicon</taxon>
    </lineage>
</organism>
<accession>A0A3Q7HV81</accession>
<dbReference type="InterPro" id="IPR002401">
    <property type="entry name" value="Cyt_P450_E_grp-I"/>
</dbReference>
<evidence type="ECO:0000256" key="2">
    <source>
        <dbReference type="ARBA" id="ARBA00010617"/>
    </source>
</evidence>
<feature type="binding site" description="axial binding residue" evidence="8">
    <location>
        <position position="247"/>
    </location>
    <ligand>
        <name>heme</name>
        <dbReference type="ChEBI" id="CHEBI:30413"/>
    </ligand>
    <ligandPart>
        <name>Fe</name>
        <dbReference type="ChEBI" id="CHEBI:18248"/>
    </ligandPart>
</feature>
<dbReference type="GO" id="GO:0005506">
    <property type="term" value="F:iron ion binding"/>
    <property type="evidence" value="ECO:0007669"/>
    <property type="project" value="InterPro"/>
</dbReference>
<name>A0A3Q7HV81_SOLLC</name>
<dbReference type="OMA" id="VERRMKM"/>
<dbReference type="GO" id="GO:0016705">
    <property type="term" value="F:oxidoreductase activity, acting on paired donors, with incorporation or reduction of molecular oxygen"/>
    <property type="evidence" value="ECO:0007669"/>
    <property type="project" value="InterPro"/>
</dbReference>
<keyword evidence="11" id="KW-1185">Reference proteome</keyword>
<evidence type="ECO:0000313" key="11">
    <source>
        <dbReference type="Proteomes" id="UP000004994"/>
    </source>
</evidence>
<dbReference type="PANTHER" id="PTHR47951:SF3">
    <property type="entry name" value="CYTOCHROME P450, FAMILY 706, SUBFAMILY A, POLYPEPTIDE 4"/>
    <property type="match status" value="1"/>
</dbReference>